<feature type="non-terminal residue" evidence="1">
    <location>
        <position position="224"/>
    </location>
</feature>
<accession>A0A6S6TEE2</accession>
<proteinExistence type="predicted"/>
<gene>
    <name evidence="1" type="ORF">HELGO_WM45613</name>
</gene>
<organism evidence="1">
    <name type="scientific">uncultured Aureispira sp</name>
    <dbReference type="NCBI Taxonomy" id="1331704"/>
    <lineage>
        <taxon>Bacteria</taxon>
        <taxon>Pseudomonadati</taxon>
        <taxon>Bacteroidota</taxon>
        <taxon>Saprospiria</taxon>
        <taxon>Saprospirales</taxon>
        <taxon>Saprospiraceae</taxon>
        <taxon>Aureispira</taxon>
        <taxon>environmental samples</taxon>
    </lineage>
</organism>
<dbReference type="AlphaFoldDB" id="A0A6S6TEE2"/>
<sequence>MQDHTVYIFFSEANSIEANQIAKDLRQTNINCIVNKTTAEKVEQLTQDKGATGLLLVSDNYLKSIEKTSHLDQILDKSLSAQLIPVITHGRRLKVGTSDMEVYPTKIQTLNNVMYYRDFWYEEWISLRKKSKKAAAIEQEALNEQKEIAKKMSVGSISNYIRKINSSDPVEWDEFCADGYQMLFDHAELGASSVAETVGTDADSEEIPVIEIPVVEEPLVEEPV</sequence>
<evidence type="ECO:0008006" key="2">
    <source>
        <dbReference type="Google" id="ProtNLM"/>
    </source>
</evidence>
<dbReference type="EMBL" id="CACVAQ010000298">
    <property type="protein sequence ID" value="CAA6821571.1"/>
    <property type="molecule type" value="Genomic_DNA"/>
</dbReference>
<evidence type="ECO:0000313" key="1">
    <source>
        <dbReference type="EMBL" id="CAA6821571.1"/>
    </source>
</evidence>
<reference evidence="1" key="1">
    <citation type="submission" date="2020-01" db="EMBL/GenBank/DDBJ databases">
        <authorList>
            <person name="Meier V. D."/>
            <person name="Meier V D."/>
        </authorList>
    </citation>
    <scope>NUCLEOTIDE SEQUENCE</scope>
    <source>
        <strain evidence="1">HLG_WM_MAG_10</strain>
    </source>
</reference>
<name>A0A6S6TEE2_9BACT</name>
<protein>
    <recommendedName>
        <fullName evidence="2">TIR domain-containing protein</fullName>
    </recommendedName>
</protein>